<evidence type="ECO:0000313" key="2">
    <source>
        <dbReference type="EMBL" id="TFW21250.1"/>
    </source>
</evidence>
<dbReference type="Gene3D" id="3.40.50.1820">
    <property type="entry name" value="alpha/beta hydrolase"/>
    <property type="match status" value="1"/>
</dbReference>
<dbReference type="PRINTS" id="PR00412">
    <property type="entry name" value="EPOXHYDRLASE"/>
</dbReference>
<comment type="caution">
    <text evidence="2">The sequence shown here is derived from an EMBL/GenBank/DDBJ whole genome shotgun (WGS) entry which is preliminary data.</text>
</comment>
<dbReference type="InterPro" id="IPR000639">
    <property type="entry name" value="Epox_hydrolase-like"/>
</dbReference>
<dbReference type="InterPro" id="IPR051340">
    <property type="entry name" value="Haloalkane_dehalogenase"/>
</dbReference>
<evidence type="ECO:0000259" key="1">
    <source>
        <dbReference type="Pfam" id="PF00561"/>
    </source>
</evidence>
<dbReference type="RefSeq" id="WP_135206914.1">
    <property type="nucleotide sequence ID" value="NZ_SPVF01000122.1"/>
</dbReference>
<accession>A0A4Y9SJR9</accession>
<dbReference type="Pfam" id="PF00561">
    <property type="entry name" value="Abhydrolase_1"/>
    <property type="match status" value="1"/>
</dbReference>
<dbReference type="Proteomes" id="UP000298438">
    <property type="component" value="Unassembled WGS sequence"/>
</dbReference>
<evidence type="ECO:0000313" key="3">
    <source>
        <dbReference type="Proteomes" id="UP000298438"/>
    </source>
</evidence>
<dbReference type="PANTHER" id="PTHR42977">
    <property type="entry name" value="HYDROLASE-RELATED"/>
    <property type="match status" value="1"/>
</dbReference>
<feature type="domain" description="AB hydrolase-1" evidence="1">
    <location>
        <begin position="26"/>
        <end position="270"/>
    </location>
</feature>
<keyword evidence="2" id="KW-0378">Hydrolase</keyword>
<dbReference type="PRINTS" id="PR00111">
    <property type="entry name" value="ABHYDROLASE"/>
</dbReference>
<dbReference type="EMBL" id="SPVF01000122">
    <property type="protein sequence ID" value="TFW21250.1"/>
    <property type="molecule type" value="Genomic_DNA"/>
</dbReference>
<organism evidence="2 3">
    <name type="scientific">Zemynaea arenosa</name>
    <dbReference type="NCBI Taxonomy" id="2561931"/>
    <lineage>
        <taxon>Bacteria</taxon>
        <taxon>Pseudomonadati</taxon>
        <taxon>Pseudomonadota</taxon>
        <taxon>Betaproteobacteria</taxon>
        <taxon>Burkholderiales</taxon>
        <taxon>Oxalobacteraceae</taxon>
        <taxon>Telluria group</taxon>
        <taxon>Zemynaea</taxon>
    </lineage>
</organism>
<sequence>MPTSYRTVDVNGASIFYREAGDAALPTILLLHGFPSSSHMYRDLIPLLAERYHAVAPDYPGSGYSEAAAGMPATFDALADVVAGFVEAIGLRRYALYLQDFGGPVGMRLALRHPERVSGLVVQNANAYEEGLSDILRHNIAQLKPGARTDADAQPLLDMILNPDGVRFMYETGARDPQHLNPDAWAHDLARLDVGDNRRIQEGLLRDYHSNVALYPAWQAWLRAAQVPALVAWGRGDPLFVEAGARAWQRDLPRAELHLLDTGHFALEEDAPRIAQLVLHFLDRLEREVA</sequence>
<dbReference type="SUPFAM" id="SSF53474">
    <property type="entry name" value="alpha/beta-Hydrolases"/>
    <property type="match status" value="1"/>
</dbReference>
<dbReference type="InterPro" id="IPR000073">
    <property type="entry name" value="AB_hydrolase_1"/>
</dbReference>
<reference evidence="2 3" key="1">
    <citation type="submission" date="2019-03" db="EMBL/GenBank/DDBJ databases">
        <title>Draft Genome Sequence of Massilia arenosa sp. nov., a Novel Massilia Species Isolated from a Sandy-loam Maize Soil.</title>
        <authorList>
            <person name="Raths R."/>
            <person name="Peta V."/>
            <person name="Bucking H."/>
        </authorList>
    </citation>
    <scope>NUCLEOTIDE SEQUENCE [LARGE SCALE GENOMIC DNA]</scope>
    <source>
        <strain evidence="2 3">MC02</strain>
    </source>
</reference>
<dbReference type="AlphaFoldDB" id="A0A4Y9SJR9"/>
<dbReference type="PANTHER" id="PTHR42977:SF1">
    <property type="entry name" value="BLR6576 PROTEIN"/>
    <property type="match status" value="1"/>
</dbReference>
<dbReference type="OrthoDB" id="9802676at2"/>
<gene>
    <name evidence="2" type="ORF">E4L96_09180</name>
</gene>
<protein>
    <submittedName>
        <fullName evidence="2">Alpha/beta hydrolase</fullName>
    </submittedName>
</protein>
<dbReference type="GO" id="GO:0004301">
    <property type="term" value="F:epoxide hydrolase activity"/>
    <property type="evidence" value="ECO:0007669"/>
    <property type="project" value="TreeGrafter"/>
</dbReference>
<keyword evidence="3" id="KW-1185">Reference proteome</keyword>
<name>A0A4Y9SJR9_9BURK</name>
<proteinExistence type="predicted"/>
<dbReference type="InterPro" id="IPR029058">
    <property type="entry name" value="AB_hydrolase_fold"/>
</dbReference>